<evidence type="ECO:0000256" key="1">
    <source>
        <dbReference type="SAM" id="MobiDB-lite"/>
    </source>
</evidence>
<protein>
    <submittedName>
        <fullName evidence="2">Uncharacterized protein</fullName>
    </submittedName>
</protein>
<keyword evidence="3" id="KW-1185">Reference proteome</keyword>
<gene>
    <name evidence="2" type="ORF">J3R75_000888</name>
</gene>
<name>A0AAE3VE67_9BACT</name>
<proteinExistence type="predicted"/>
<comment type="caution">
    <text evidence="2">The sequence shown here is derived from an EMBL/GenBank/DDBJ whole genome shotgun (WGS) entry which is preliminary data.</text>
</comment>
<feature type="region of interest" description="Disordered" evidence="1">
    <location>
        <begin position="578"/>
        <end position="600"/>
    </location>
</feature>
<accession>A0AAE3VE67</accession>
<reference evidence="2" key="1">
    <citation type="submission" date="2023-07" db="EMBL/GenBank/DDBJ databases">
        <title>Genomic Encyclopedia of Type Strains, Phase IV (KMG-IV): sequencing the most valuable type-strain genomes for metagenomic binning, comparative biology and taxonomic classification.</title>
        <authorList>
            <person name="Goeker M."/>
        </authorList>
    </citation>
    <scope>NUCLEOTIDE SEQUENCE</scope>
    <source>
        <strain evidence="2">DSM 24202</strain>
    </source>
</reference>
<dbReference type="RefSeq" id="WP_307260113.1">
    <property type="nucleotide sequence ID" value="NZ_JAUSVL010000001.1"/>
</dbReference>
<dbReference type="PROSITE" id="PS51257">
    <property type="entry name" value="PROKAR_LIPOPROTEIN"/>
    <property type="match status" value="1"/>
</dbReference>
<evidence type="ECO:0000313" key="2">
    <source>
        <dbReference type="EMBL" id="MDQ0288781.1"/>
    </source>
</evidence>
<organism evidence="2 3">
    <name type="scientific">Oligosphaera ethanolica</name>
    <dbReference type="NCBI Taxonomy" id="760260"/>
    <lineage>
        <taxon>Bacteria</taxon>
        <taxon>Pseudomonadati</taxon>
        <taxon>Lentisphaerota</taxon>
        <taxon>Oligosphaeria</taxon>
        <taxon>Oligosphaerales</taxon>
        <taxon>Oligosphaeraceae</taxon>
        <taxon>Oligosphaera</taxon>
    </lineage>
</organism>
<sequence length="814" mass="91504">MRQTKEDRGRSSRATRLLALTALLTLLASCLSFGLRQPPGFERINSALQPVFPVETPASHRYALMTWYLSATATQTAPVELSRTVEQIRDQAAAELFRLWAERLTTTTSPLVVLGEGAVLRQESAILAAYGSVEDGLRLVDTALAGMQVPIPCELTAAEVDQDRYWRKLPAKDRQAFLSWLQRSALTVPDPAHFQRGEMISALTMARAQLEALGRIKAAMASAELLSAGGKGIEALDTLQKVREELPLDTNLTVIGDTETIGRLQALWDELPDRFTAATLDGFDGRIAQLQKSWQPGSATGGDTGIQAALNALEKEISDCLRRYRQDLRFAPALGRADERVRRLVASAAALRSGLWRSAFQALVSRHEYWDAAEHFRLGRETLTQEASRDLELYFSNNASGETIKTIGDTLRDELTAEYMQMLPLAYDELLTAAERAANINNKHGFSLALCIMLQQMSAIVNGRDKWPEALLEQVKRMEALLAKSRQTINDSYVQRTLLVNDMSSATPGVGLTYARDIETEMRAILESFGMAQQVRVVEPGMTTSPWGYTVYGGVVANFDGKESAERQTMRTVRYAGEVKRQANPDYQPDAQEPQTPRQKSPTIYIQDIYEQVIRIREVERLAQVRVFFNLRGPGVTTLVEVNEFYTKKFMQEESHPFNDVRVSEVRRVYDVSELQSQGTEPTLRYDRVWTPGEMLDWARRDSLRVLALHLLQHLNRYPLFLAETSARYSKDGDAAEALEQLSRCYVLCQGLDVDTELIVQLKQEQAPAAAAYEGCLAKLRQQRDEIRELKRTVPLQLLKQTNELLRQRRQAAN</sequence>
<dbReference type="EMBL" id="JAUSVL010000001">
    <property type="protein sequence ID" value="MDQ0288781.1"/>
    <property type="molecule type" value="Genomic_DNA"/>
</dbReference>
<evidence type="ECO:0000313" key="3">
    <source>
        <dbReference type="Proteomes" id="UP001238163"/>
    </source>
</evidence>
<dbReference type="Proteomes" id="UP001238163">
    <property type="component" value="Unassembled WGS sequence"/>
</dbReference>
<dbReference type="AlphaFoldDB" id="A0AAE3VE67"/>